<keyword evidence="3" id="KW-1185">Reference proteome</keyword>
<reference evidence="2 3" key="1">
    <citation type="submission" date="2019-10" db="EMBL/GenBank/DDBJ databases">
        <title>Description of Paenibacillus terrestris sp. nov.</title>
        <authorList>
            <person name="Carlier A."/>
            <person name="Qi S."/>
        </authorList>
    </citation>
    <scope>NUCLEOTIDE SEQUENCE [LARGE SCALE GENOMIC DNA]</scope>
    <source>
        <strain evidence="2 3">LMG 31458</strain>
    </source>
</reference>
<proteinExistence type="predicted"/>
<accession>A0ABX1XXC9</accession>
<protein>
    <submittedName>
        <fullName evidence="2">DUF3953 domain-containing protein</fullName>
    </submittedName>
</protein>
<gene>
    <name evidence="2" type="ORF">GC098_17600</name>
</gene>
<evidence type="ECO:0000256" key="1">
    <source>
        <dbReference type="SAM" id="Phobius"/>
    </source>
</evidence>
<dbReference type="Pfam" id="PF13129">
    <property type="entry name" value="DUF3953"/>
    <property type="match status" value="1"/>
</dbReference>
<name>A0ABX1XXC9_9BACL</name>
<comment type="caution">
    <text evidence="2">The sequence shown here is derived from an EMBL/GenBank/DDBJ whole genome shotgun (WGS) entry which is preliminary data.</text>
</comment>
<dbReference type="EMBL" id="WHOA01000121">
    <property type="protein sequence ID" value="NOU73212.1"/>
    <property type="molecule type" value="Genomic_DNA"/>
</dbReference>
<keyword evidence="1" id="KW-1133">Transmembrane helix</keyword>
<dbReference type="InterPro" id="IPR025018">
    <property type="entry name" value="DUF3953"/>
</dbReference>
<evidence type="ECO:0000313" key="3">
    <source>
        <dbReference type="Proteomes" id="UP000616779"/>
    </source>
</evidence>
<dbReference type="RefSeq" id="WP_171644516.1">
    <property type="nucleotide sequence ID" value="NZ_WHOA01000121.1"/>
</dbReference>
<feature type="transmembrane region" description="Helical" evidence="1">
    <location>
        <begin position="7"/>
        <end position="23"/>
    </location>
</feature>
<evidence type="ECO:0000313" key="2">
    <source>
        <dbReference type="EMBL" id="NOU73212.1"/>
    </source>
</evidence>
<feature type="transmembrane region" description="Helical" evidence="1">
    <location>
        <begin position="56"/>
        <end position="77"/>
    </location>
</feature>
<keyword evidence="1" id="KW-0812">Transmembrane</keyword>
<dbReference type="Proteomes" id="UP000616779">
    <property type="component" value="Unassembled WGS sequence"/>
</dbReference>
<organism evidence="2 3">
    <name type="scientific">Paenibacillus phytorum</name>
    <dbReference type="NCBI Taxonomy" id="2654977"/>
    <lineage>
        <taxon>Bacteria</taxon>
        <taxon>Bacillati</taxon>
        <taxon>Bacillota</taxon>
        <taxon>Bacilli</taxon>
        <taxon>Bacillales</taxon>
        <taxon>Paenibacillaceae</taxon>
        <taxon>Paenibacillus</taxon>
    </lineage>
</organism>
<keyword evidence="1" id="KW-0472">Membrane</keyword>
<feature type="transmembrane region" description="Helical" evidence="1">
    <location>
        <begin position="29"/>
        <end position="49"/>
    </location>
</feature>
<sequence>MFLKISRITLTIIVICCSLFSLITQNFELMPYLMLFLALFMLVTGLAELQKGRKRFWGYISIIVSLFVFIASIKGFLLN</sequence>